<keyword evidence="4 13" id="KW-0479">Metal-binding</keyword>
<feature type="region of interest" description="Disordered" evidence="9">
    <location>
        <begin position="493"/>
        <end position="645"/>
    </location>
</feature>
<dbReference type="Proteomes" id="UP000887568">
    <property type="component" value="Unplaced"/>
</dbReference>
<evidence type="ECO:0000256" key="8">
    <source>
        <dbReference type="ARBA" id="ARBA00023254"/>
    </source>
</evidence>
<feature type="binding site" evidence="13">
    <location>
        <position position="399"/>
    </location>
    <ligand>
        <name>Zn(2+)</name>
        <dbReference type="ChEBI" id="CHEBI:29105"/>
        <label>2</label>
    </ligand>
</feature>
<feature type="binding site" evidence="13">
    <location>
        <position position="373"/>
    </location>
    <ligand>
        <name>Zn(2+)</name>
        <dbReference type="ChEBI" id="CHEBI:29105"/>
        <label>2</label>
    </ligand>
</feature>
<evidence type="ECO:0000256" key="1">
    <source>
        <dbReference type="ARBA" id="ARBA00004123"/>
    </source>
</evidence>
<evidence type="ECO:0000259" key="10">
    <source>
        <dbReference type="PROSITE" id="PS50815"/>
    </source>
</evidence>
<keyword evidence="13" id="KW-0002">3D-structure</keyword>
<feature type="compositionally biased region" description="Low complexity" evidence="9">
    <location>
        <begin position="567"/>
        <end position="587"/>
    </location>
</feature>
<evidence type="ECO:0000313" key="11">
    <source>
        <dbReference type="EnsemblMetazoa" id="XP_038051536.1"/>
    </source>
</evidence>
<dbReference type="Pfam" id="PF20826">
    <property type="entry name" value="PHD_5"/>
    <property type="match status" value="1"/>
</dbReference>
<dbReference type="SMART" id="SM00249">
    <property type="entry name" value="PHD"/>
    <property type="match status" value="1"/>
</dbReference>
<evidence type="ECO:0000256" key="2">
    <source>
        <dbReference type="ARBA" id="ARBA00004286"/>
    </source>
</evidence>
<sequence length="645" mass="72195">MTATAQRVREKTGEWSSIFPPQQISETQSALFIKKLLAVAVSNIMYLRTIFPEHAFGDRCLEDLNLKILRDDSACPGACQVIKWVKGCFDALDKKYLRALTIGIYVDPNEPDTVIESYTFKFCYKGEGIKIYRNDTKIAGATTEAETKKATTRLLRTIVVLTQSLKSLPDDVIITMKLLYYDDVTPADYEPPGFQAAENDLFHFEEEPMNIKVGDVSTSFHTVKLRIKTDRKQFELREDKAEEEGDAVAMETDNEEVVSNSALDEEEADVILLEEDQEVAAKPVNVKAPKLEKDKDRSEAQRKPPKKSQTEPVSCDVPASSPHRPAKVDEASTPASSSSSNMPFMNEEQEENIVRCPCGCNEDDGLMIRCEECKLWQHAVCFAIISEDDAPEQHVCNQCAKIVPRHMKPTDPYLTTLAPVVLQATCLWRRALLAATEMDRILVPNFSRRLGVEITVAHGLINRLEKEGYCQNAKGKRLGRLVNKEKLKSEGFKKYFEKKGRGNDIPAKKPDKAKPSQESPKSQKPASQRAKQKITQVDKLAEQTAGLTMTGRLRPRQTTQDAPPKPASSASSQQDASSTAPKASSQQSKKKDGKKAQARQKRAVPLNDDRYEFELSSSQDPDHQELGGRGRKRRKSSIVTRTVMV</sequence>
<feature type="domain" description="HORMA" evidence="10">
    <location>
        <begin position="27"/>
        <end position="227"/>
    </location>
</feature>
<dbReference type="GO" id="GO:0051321">
    <property type="term" value="P:meiotic cell cycle"/>
    <property type="evidence" value="ECO:0007669"/>
    <property type="project" value="UniProtKB-KW"/>
</dbReference>
<feature type="compositionally biased region" description="Basic and acidic residues" evidence="9">
    <location>
        <begin position="493"/>
        <end position="515"/>
    </location>
</feature>
<feature type="region of interest" description="Disordered" evidence="9">
    <location>
        <begin position="283"/>
        <end position="346"/>
    </location>
</feature>
<dbReference type="AlphaFoldDB" id="A0A913ZKG6"/>
<feature type="region of interest" description="Disordered" evidence="9">
    <location>
        <begin position="237"/>
        <end position="263"/>
    </location>
</feature>
<dbReference type="PANTHER" id="PTHR48225">
    <property type="entry name" value="HORMA DOMAIN-CONTAINING PROTEIN 1"/>
    <property type="match status" value="1"/>
</dbReference>
<dbReference type="RefSeq" id="XP_038051536.1">
    <property type="nucleotide sequence ID" value="XM_038195608.1"/>
</dbReference>
<keyword evidence="8" id="KW-0469">Meiosis</keyword>
<dbReference type="Gene3D" id="3.30.40.10">
    <property type="entry name" value="Zinc/RING finger domain, C3HC4 (zinc finger)"/>
    <property type="match status" value="1"/>
</dbReference>
<reference evidence="11" key="1">
    <citation type="submission" date="2022-11" db="UniProtKB">
        <authorList>
            <consortium name="EnsemblMetazoa"/>
        </authorList>
    </citation>
    <scope>IDENTIFICATION</scope>
</reference>
<dbReference type="InterPro" id="IPR013083">
    <property type="entry name" value="Znf_RING/FYVE/PHD"/>
</dbReference>
<feature type="binding site" evidence="13">
    <location>
        <position position="356"/>
    </location>
    <ligand>
        <name>Zn(2+)</name>
        <dbReference type="ChEBI" id="CHEBI:29105"/>
        <label>1</label>
    </ligand>
</feature>
<feature type="binding site" evidence="13">
    <location>
        <position position="378"/>
    </location>
    <ligand>
        <name>Zn(2+)</name>
        <dbReference type="ChEBI" id="CHEBI:29105"/>
        <label>1</label>
    </ligand>
</feature>
<dbReference type="OMA" id="CAICKYW"/>
<feature type="compositionally biased region" description="Polar residues" evidence="9">
    <location>
        <begin position="516"/>
        <end position="526"/>
    </location>
</feature>
<dbReference type="InterPro" id="IPR003511">
    <property type="entry name" value="HORMA_dom"/>
</dbReference>
<dbReference type="GO" id="GO:0008270">
    <property type="term" value="F:zinc ion binding"/>
    <property type="evidence" value="ECO:0007669"/>
    <property type="project" value="UniProtKB-KW"/>
</dbReference>
<dbReference type="SUPFAM" id="SSF56019">
    <property type="entry name" value="The spindle assembly checkpoint protein mad2"/>
    <property type="match status" value="1"/>
</dbReference>
<dbReference type="GeneID" id="119724518"/>
<dbReference type="InterPro" id="IPR001965">
    <property type="entry name" value="Znf_PHD"/>
</dbReference>
<feature type="compositionally biased region" description="Basic residues" evidence="9">
    <location>
        <begin position="591"/>
        <end position="602"/>
    </location>
</feature>
<dbReference type="Gene3D" id="3.30.900.10">
    <property type="entry name" value="HORMA domain"/>
    <property type="match status" value="1"/>
</dbReference>
<keyword evidence="6 13" id="KW-0862">Zinc</keyword>
<evidence type="ECO:0000256" key="7">
    <source>
        <dbReference type="ARBA" id="ARBA00023242"/>
    </source>
</evidence>
<evidence type="ECO:0007829" key="13">
    <source>
        <dbReference type="PDB" id="9MYP"/>
    </source>
</evidence>
<dbReference type="InterPro" id="IPR051294">
    <property type="entry name" value="HORMA_MeioticProgression"/>
</dbReference>
<dbReference type="GO" id="GO:0005694">
    <property type="term" value="C:chromosome"/>
    <property type="evidence" value="ECO:0007669"/>
    <property type="project" value="UniProtKB-SubCell"/>
</dbReference>
<dbReference type="OrthoDB" id="1928087at2759"/>
<name>A0A913ZKG6_PATMI</name>
<dbReference type="InterPro" id="IPR011011">
    <property type="entry name" value="Znf_FYVE_PHD"/>
</dbReference>
<dbReference type="PANTHER" id="PTHR48225:SF7">
    <property type="entry name" value="MEIOSIS-SPECIFIC PROTEIN HOP1"/>
    <property type="match status" value="1"/>
</dbReference>
<comment type="subcellular location">
    <subcellularLocation>
        <location evidence="2">Chromosome</location>
    </subcellularLocation>
    <subcellularLocation>
        <location evidence="1">Nucleus</location>
    </subcellularLocation>
</comment>
<dbReference type="Pfam" id="PF02301">
    <property type="entry name" value="HORMA"/>
    <property type="match status" value="1"/>
</dbReference>
<feature type="binding site" evidence="13">
    <location>
        <position position="370"/>
    </location>
    <ligand>
        <name>Zn(2+)</name>
        <dbReference type="ChEBI" id="CHEBI:29105"/>
        <label>2</label>
    </ligand>
</feature>
<feature type="modified residue" description="N6,N6-dimethyllysine" evidence="13">
    <location>
        <position position="494"/>
    </location>
</feature>
<feature type="binding site" evidence="13">
    <location>
        <position position="396"/>
    </location>
    <ligand>
        <name>Zn(2+)</name>
        <dbReference type="ChEBI" id="CHEBI:29105"/>
        <label>2</label>
    </ligand>
</feature>
<evidence type="ECO:0000256" key="6">
    <source>
        <dbReference type="ARBA" id="ARBA00022833"/>
    </source>
</evidence>
<dbReference type="SUPFAM" id="SSF57903">
    <property type="entry name" value="FYVE/PHD zinc finger"/>
    <property type="match status" value="1"/>
</dbReference>
<dbReference type="PROSITE" id="PS50815">
    <property type="entry name" value="HORMA"/>
    <property type="match status" value="1"/>
</dbReference>
<dbReference type="InterPro" id="IPR036570">
    <property type="entry name" value="HORMA_dom_sf"/>
</dbReference>
<evidence type="ECO:0000313" key="12">
    <source>
        <dbReference type="Proteomes" id="UP000887568"/>
    </source>
</evidence>
<dbReference type="GO" id="GO:0005634">
    <property type="term" value="C:nucleus"/>
    <property type="evidence" value="ECO:0007669"/>
    <property type="project" value="UniProtKB-SubCell"/>
</dbReference>
<evidence type="ECO:0000256" key="5">
    <source>
        <dbReference type="ARBA" id="ARBA00022771"/>
    </source>
</evidence>
<keyword evidence="7" id="KW-0539">Nucleus</keyword>
<evidence type="ECO:0000256" key="3">
    <source>
        <dbReference type="ARBA" id="ARBA00022454"/>
    </source>
</evidence>
<feature type="binding site" evidence="13">
    <location>
        <position position="358"/>
    </location>
    <ligand>
        <name>Zn(2+)</name>
        <dbReference type="ChEBI" id="CHEBI:29105"/>
        <label>1</label>
    </ligand>
</feature>
<organism evidence="11 12">
    <name type="scientific">Patiria miniata</name>
    <name type="common">Bat star</name>
    <name type="synonym">Asterina miniata</name>
    <dbReference type="NCBI Taxonomy" id="46514"/>
    <lineage>
        <taxon>Eukaryota</taxon>
        <taxon>Metazoa</taxon>
        <taxon>Echinodermata</taxon>
        <taxon>Eleutherozoa</taxon>
        <taxon>Asterozoa</taxon>
        <taxon>Asteroidea</taxon>
        <taxon>Valvatacea</taxon>
        <taxon>Valvatida</taxon>
        <taxon>Asterinidae</taxon>
        <taxon>Patiria</taxon>
    </lineage>
</organism>
<keyword evidence="5" id="KW-0863">Zinc-finger</keyword>
<feature type="compositionally biased region" description="Acidic residues" evidence="9">
    <location>
        <begin position="241"/>
        <end position="256"/>
    </location>
</feature>
<keyword evidence="12" id="KW-1185">Reference proteome</keyword>
<proteinExistence type="evidence at protein level"/>
<feature type="binding site" evidence="13">
    <location>
        <position position="381"/>
    </location>
    <ligand>
        <name>Zn(2+)</name>
        <dbReference type="ChEBI" id="CHEBI:29105"/>
        <label>1</label>
    </ligand>
</feature>
<keyword evidence="3" id="KW-0158">Chromosome</keyword>
<evidence type="ECO:0000256" key="9">
    <source>
        <dbReference type="SAM" id="MobiDB-lite"/>
    </source>
</evidence>
<dbReference type="PDB" id="9MYP">
    <property type="method" value="X-ray"/>
    <property type="resolution" value="1.84 A"/>
    <property type="chains" value="A/B/C=352-499"/>
</dbReference>
<reference evidence="13" key="2">
    <citation type="submission" date="2025-01" db="PDB data bank">
        <title>Structure of Patiria miniata Hop1 chromatin binding region.</title>
        <authorList>
            <person name="Rodriguez A.A."/>
            <person name="Corbett K.D."/>
        </authorList>
    </citation>
    <scope>X-RAY CRYSTALLOGRAPHY (1.84 ANGSTROMS) OF 352-499 IN COMPLEX WITH ZN(2+)</scope>
    <scope>METHYLATION AT LYS-494</scope>
</reference>
<dbReference type="EnsemblMetazoa" id="XM_038195608.1">
    <property type="protein sequence ID" value="XP_038051536.1"/>
    <property type="gene ID" value="LOC119724518"/>
</dbReference>
<feature type="compositionally biased region" description="Basic and acidic residues" evidence="9">
    <location>
        <begin position="289"/>
        <end position="302"/>
    </location>
</feature>
<evidence type="ECO:0000256" key="4">
    <source>
        <dbReference type="ARBA" id="ARBA00022723"/>
    </source>
</evidence>
<protein>
    <recommendedName>
        <fullName evidence="10">HORMA domain-containing protein</fullName>
    </recommendedName>
</protein>
<accession>A0A913ZKG6</accession>